<dbReference type="RefSeq" id="WP_317624643.1">
    <property type="nucleotide sequence ID" value="NZ_JANFFA010000001.1"/>
</dbReference>
<dbReference type="AlphaFoldDB" id="A0AAJ1UAK6"/>
<keyword evidence="3" id="KW-1185">Reference proteome</keyword>
<reference evidence="2" key="1">
    <citation type="submission" date="2022-07" db="EMBL/GenBank/DDBJ databases">
        <authorList>
            <person name="Otstavnykh N."/>
            <person name="Isaeva M."/>
            <person name="Bystritskaya E."/>
        </authorList>
    </citation>
    <scope>NUCLEOTIDE SEQUENCE</scope>
    <source>
        <strain evidence="2">10Alg 79</strain>
    </source>
</reference>
<gene>
    <name evidence="2" type="ORF">NOI20_02850</name>
</gene>
<reference evidence="2" key="2">
    <citation type="submission" date="2023-04" db="EMBL/GenBank/DDBJ databases">
        <title>'Rhodoalgimonas zhirmunskyi' gen. nov., isolated from a red alga.</title>
        <authorList>
            <person name="Nedashkovskaya O.I."/>
            <person name="Otstavnykh N.Y."/>
            <person name="Bystritskaya E.P."/>
            <person name="Balabanova L.A."/>
            <person name="Isaeva M.P."/>
        </authorList>
    </citation>
    <scope>NUCLEOTIDE SEQUENCE</scope>
    <source>
        <strain evidence="2">10Alg 79</strain>
    </source>
</reference>
<evidence type="ECO:0000313" key="3">
    <source>
        <dbReference type="Proteomes" id="UP001227162"/>
    </source>
</evidence>
<name>A0AAJ1UAK6_9RHOB</name>
<accession>A0AAJ1UAK6</accession>
<proteinExistence type="predicted"/>
<dbReference type="InterPro" id="IPR018762">
    <property type="entry name" value="ChpT_C"/>
</dbReference>
<protein>
    <submittedName>
        <fullName evidence="2">Histidine phosphotransferase family protein</fullName>
    </submittedName>
</protein>
<comment type="caution">
    <text evidence="2">The sequence shown here is derived from an EMBL/GenBank/DDBJ whole genome shotgun (WGS) entry which is preliminary data.</text>
</comment>
<organism evidence="2 3">
    <name type="scientific">Rhodalgimonas zhirmunskyi</name>
    <dbReference type="NCBI Taxonomy" id="2964767"/>
    <lineage>
        <taxon>Bacteria</taxon>
        <taxon>Pseudomonadati</taxon>
        <taxon>Pseudomonadota</taxon>
        <taxon>Alphaproteobacteria</taxon>
        <taxon>Rhodobacterales</taxon>
        <taxon>Roseobacteraceae</taxon>
        <taxon>Rhodalgimonas</taxon>
    </lineage>
</organism>
<dbReference type="Pfam" id="PF10090">
    <property type="entry name" value="HPTransfase"/>
    <property type="match status" value="1"/>
</dbReference>
<evidence type="ECO:0000259" key="1">
    <source>
        <dbReference type="Pfam" id="PF10090"/>
    </source>
</evidence>
<feature type="domain" description="Histidine phosphotransferase ChpT C-terminal" evidence="1">
    <location>
        <begin position="78"/>
        <end position="180"/>
    </location>
</feature>
<dbReference type="EMBL" id="JANFFA010000001">
    <property type="protein sequence ID" value="MDQ2093041.1"/>
    <property type="molecule type" value="Genomic_DNA"/>
</dbReference>
<dbReference type="InterPro" id="IPR036890">
    <property type="entry name" value="HATPase_C_sf"/>
</dbReference>
<dbReference type="Gene3D" id="3.30.565.10">
    <property type="entry name" value="Histidine kinase-like ATPase, C-terminal domain"/>
    <property type="match status" value="1"/>
</dbReference>
<dbReference type="Gene3D" id="1.10.287.130">
    <property type="match status" value="1"/>
</dbReference>
<dbReference type="Proteomes" id="UP001227162">
    <property type="component" value="Unassembled WGS sequence"/>
</dbReference>
<evidence type="ECO:0000313" key="2">
    <source>
        <dbReference type="EMBL" id="MDQ2093041.1"/>
    </source>
</evidence>
<sequence>MNSTLSIASLVGSRICHDLISPVGAINNGIELLSMGGPLDSPEMALINDSVANASARIKFFRVAFGVASPEQVLGAPEVRGVAEGQYGEGRLSARWLAEGDVARAHVQAAFLSMLCVEAALPLGGEITVERQNSRWTISGTGRRISCDPALWEPLSDGRAPRDLTPAQVQFGLLPMALAEIPPSSRGQIAVSHSDAQVSISY</sequence>